<comment type="cofactor">
    <cofactor evidence="2 9">
        <name>Mg(2+)</name>
        <dbReference type="ChEBI" id="CHEBI:18420"/>
    </cofactor>
</comment>
<keyword evidence="6 9" id="KW-0479">Metal-binding</keyword>
<keyword evidence="7 9" id="KW-0460">Magnesium</keyword>
<dbReference type="KEGG" id="ddb:E7747_13195"/>
<dbReference type="AlphaFoldDB" id="A0A4V1D3I7"/>
<dbReference type="EMBL" id="CP039396">
    <property type="protein sequence ID" value="QCD43148.1"/>
    <property type="molecule type" value="Genomic_DNA"/>
</dbReference>
<sequence length="279" mass="30552">MFQPFSLNIRGEYRSYSRPLVMGIVNVTPDSFFDGSRAMDENAIAERVLRQVADGADIIDVGAYSSRPGAADVSPEEEVARLRVGMDVLRSVAPEVLVSVDTFRACVARKAIEELGADIVNDISGGDLDRDMFKAVADMHSPYILMHMRGTPSTMQTMTDYNDVCADVIANMSRKLRELRLLGVSDVIVDPGFGFSKTTEQNFEIMRNLDCFNALGCPVLVGVSRKSMITRTFNITPAEALAPTVALNTIALTRGAAILRVHDVKEAAYAVKLYEMSTL</sequence>
<dbReference type="InterPro" id="IPR011005">
    <property type="entry name" value="Dihydropteroate_synth-like_sf"/>
</dbReference>
<dbReference type="Gene3D" id="3.20.20.20">
    <property type="entry name" value="Dihydropteroate synthase-like"/>
    <property type="match status" value="1"/>
</dbReference>
<dbReference type="InterPro" id="IPR006390">
    <property type="entry name" value="DHP_synth_dom"/>
</dbReference>
<evidence type="ECO:0000256" key="5">
    <source>
        <dbReference type="ARBA" id="ARBA00022679"/>
    </source>
</evidence>
<dbReference type="Pfam" id="PF00809">
    <property type="entry name" value="Pterin_bind"/>
    <property type="match status" value="1"/>
</dbReference>
<comment type="function">
    <text evidence="9">Catalyzes the condensation of para-aminobenzoate (pABA) with 6-hydroxymethyl-7,8-dihydropterin diphosphate (DHPt-PP) to form 7,8-dihydropteroate (H2Pte), the immediate precursor of folate derivatives.</text>
</comment>
<comment type="pathway">
    <text evidence="3 9">Cofactor biosynthesis; tetrahydrofolate biosynthesis; 7,8-dihydrofolate from 2-amino-4-hydroxy-6-hydroxymethyl-7,8-dihydropteridine diphosphate and 4-aminobenzoate: step 1/2.</text>
</comment>
<dbReference type="UniPathway" id="UPA00077">
    <property type="reaction ID" value="UER00156"/>
</dbReference>
<evidence type="ECO:0000256" key="2">
    <source>
        <dbReference type="ARBA" id="ARBA00001946"/>
    </source>
</evidence>
<dbReference type="GO" id="GO:0005829">
    <property type="term" value="C:cytosol"/>
    <property type="evidence" value="ECO:0007669"/>
    <property type="project" value="TreeGrafter"/>
</dbReference>
<dbReference type="GO" id="GO:0046872">
    <property type="term" value="F:metal ion binding"/>
    <property type="evidence" value="ECO:0007669"/>
    <property type="project" value="UniProtKB-KW"/>
</dbReference>
<evidence type="ECO:0000256" key="7">
    <source>
        <dbReference type="ARBA" id="ARBA00022842"/>
    </source>
</evidence>
<evidence type="ECO:0000256" key="6">
    <source>
        <dbReference type="ARBA" id="ARBA00022723"/>
    </source>
</evidence>
<dbReference type="PANTHER" id="PTHR20941:SF1">
    <property type="entry name" value="FOLIC ACID SYNTHESIS PROTEIN FOL1"/>
    <property type="match status" value="1"/>
</dbReference>
<comment type="similarity">
    <text evidence="9">Belongs to the DHPS family.</text>
</comment>
<protein>
    <recommendedName>
        <fullName evidence="4 9">Dihydropteroate synthase</fullName>
        <shortName evidence="9">DHPS</shortName>
        <ecNumber evidence="4 9">2.5.1.15</ecNumber>
    </recommendedName>
    <alternativeName>
        <fullName evidence="9">Dihydropteroate pyrophosphorylase</fullName>
    </alternativeName>
</protein>
<dbReference type="GO" id="GO:0046654">
    <property type="term" value="P:tetrahydrofolate biosynthetic process"/>
    <property type="evidence" value="ECO:0007669"/>
    <property type="project" value="UniProtKB-UniPathway"/>
</dbReference>
<proteinExistence type="inferred from homology"/>
<gene>
    <name evidence="11" type="primary">folP</name>
    <name evidence="11" type="ORF">E7747_13195</name>
</gene>
<dbReference type="PROSITE" id="PS50972">
    <property type="entry name" value="PTERIN_BINDING"/>
    <property type="match status" value="1"/>
</dbReference>
<organism evidence="11 12">
    <name type="scientific">Duncaniella dubosii</name>
    <dbReference type="NCBI Taxonomy" id="2518971"/>
    <lineage>
        <taxon>Bacteria</taxon>
        <taxon>Pseudomonadati</taxon>
        <taxon>Bacteroidota</taxon>
        <taxon>Bacteroidia</taxon>
        <taxon>Bacteroidales</taxon>
        <taxon>Muribaculaceae</taxon>
        <taxon>Duncaniella</taxon>
    </lineage>
</organism>
<dbReference type="SUPFAM" id="SSF51717">
    <property type="entry name" value="Dihydropteroate synthetase-like"/>
    <property type="match status" value="1"/>
</dbReference>
<evidence type="ECO:0000313" key="12">
    <source>
        <dbReference type="Proteomes" id="UP000297149"/>
    </source>
</evidence>
<dbReference type="PROSITE" id="PS00792">
    <property type="entry name" value="DHPS_1"/>
    <property type="match status" value="1"/>
</dbReference>
<evidence type="ECO:0000256" key="8">
    <source>
        <dbReference type="ARBA" id="ARBA00022909"/>
    </source>
</evidence>
<evidence type="ECO:0000256" key="3">
    <source>
        <dbReference type="ARBA" id="ARBA00004763"/>
    </source>
</evidence>
<evidence type="ECO:0000256" key="9">
    <source>
        <dbReference type="RuleBase" id="RU361205"/>
    </source>
</evidence>
<feature type="domain" description="Pterin-binding" evidence="10">
    <location>
        <begin position="19"/>
        <end position="272"/>
    </location>
</feature>
<keyword evidence="8 9" id="KW-0289">Folate biosynthesis</keyword>
<dbReference type="InterPro" id="IPR045031">
    <property type="entry name" value="DHP_synth-like"/>
</dbReference>
<reference evidence="12" key="1">
    <citation type="submission" date="2019-02" db="EMBL/GenBank/DDBJ databases">
        <title>Isolation and identification of novel species under the genus Muribaculum.</title>
        <authorList>
            <person name="Miyake S."/>
            <person name="Ding Y."/>
            <person name="Low A."/>
            <person name="Soh M."/>
            <person name="Seedorf H."/>
        </authorList>
    </citation>
    <scope>NUCLEOTIDE SEQUENCE [LARGE SCALE GENOMIC DNA]</scope>
    <source>
        <strain evidence="12">H5</strain>
    </source>
</reference>
<comment type="catalytic activity">
    <reaction evidence="1">
        <text>(7,8-dihydropterin-6-yl)methyl diphosphate + 4-aminobenzoate = 7,8-dihydropteroate + diphosphate</text>
        <dbReference type="Rhea" id="RHEA:19949"/>
        <dbReference type="ChEBI" id="CHEBI:17836"/>
        <dbReference type="ChEBI" id="CHEBI:17839"/>
        <dbReference type="ChEBI" id="CHEBI:33019"/>
        <dbReference type="ChEBI" id="CHEBI:72950"/>
        <dbReference type="EC" id="2.5.1.15"/>
    </reaction>
</comment>
<accession>A0A4V1D3I7</accession>
<evidence type="ECO:0000256" key="1">
    <source>
        <dbReference type="ARBA" id="ARBA00000012"/>
    </source>
</evidence>
<dbReference type="GO" id="GO:0004156">
    <property type="term" value="F:dihydropteroate synthase activity"/>
    <property type="evidence" value="ECO:0007669"/>
    <property type="project" value="UniProtKB-EC"/>
</dbReference>
<dbReference type="PROSITE" id="PS00793">
    <property type="entry name" value="DHPS_2"/>
    <property type="match status" value="1"/>
</dbReference>
<dbReference type="NCBIfam" id="TIGR01496">
    <property type="entry name" value="DHPS"/>
    <property type="match status" value="1"/>
</dbReference>
<evidence type="ECO:0000259" key="10">
    <source>
        <dbReference type="PROSITE" id="PS50972"/>
    </source>
</evidence>
<evidence type="ECO:0000313" key="11">
    <source>
        <dbReference type="EMBL" id="QCD43148.1"/>
    </source>
</evidence>
<dbReference type="GO" id="GO:0046656">
    <property type="term" value="P:folic acid biosynthetic process"/>
    <property type="evidence" value="ECO:0007669"/>
    <property type="project" value="UniProtKB-KW"/>
</dbReference>
<dbReference type="EC" id="2.5.1.15" evidence="4 9"/>
<keyword evidence="5 9" id="KW-0808">Transferase</keyword>
<dbReference type="Proteomes" id="UP000297149">
    <property type="component" value="Chromosome"/>
</dbReference>
<dbReference type="InterPro" id="IPR000489">
    <property type="entry name" value="Pterin-binding_dom"/>
</dbReference>
<dbReference type="PANTHER" id="PTHR20941">
    <property type="entry name" value="FOLATE SYNTHESIS PROTEINS"/>
    <property type="match status" value="1"/>
</dbReference>
<name>A0A4V1D3I7_9BACT</name>
<evidence type="ECO:0000256" key="4">
    <source>
        <dbReference type="ARBA" id="ARBA00012458"/>
    </source>
</evidence>
<dbReference type="CDD" id="cd00739">
    <property type="entry name" value="DHPS"/>
    <property type="match status" value="1"/>
</dbReference>
<keyword evidence="12" id="KW-1185">Reference proteome</keyword>